<dbReference type="SUPFAM" id="SSF51316">
    <property type="entry name" value="Mss4-like"/>
    <property type="match status" value="1"/>
</dbReference>
<dbReference type="STRING" id="436010.A0A165XL54"/>
<evidence type="ECO:0000313" key="7">
    <source>
        <dbReference type="EMBL" id="KZP08656.1"/>
    </source>
</evidence>
<dbReference type="InterPro" id="IPR011057">
    <property type="entry name" value="Mss4-like_sf"/>
</dbReference>
<keyword evidence="2" id="KW-0479">Metal-binding</keyword>
<dbReference type="PANTHER" id="PTHR33337">
    <property type="entry name" value="GFA DOMAIN-CONTAINING PROTEIN"/>
    <property type="match status" value="1"/>
</dbReference>
<evidence type="ECO:0000256" key="3">
    <source>
        <dbReference type="ARBA" id="ARBA00022833"/>
    </source>
</evidence>
<accession>A0A165XL54</accession>
<dbReference type="PANTHER" id="PTHR33337:SF40">
    <property type="entry name" value="CENP-V_GFA DOMAIN-CONTAINING PROTEIN-RELATED"/>
    <property type="match status" value="1"/>
</dbReference>
<dbReference type="Pfam" id="PF04828">
    <property type="entry name" value="GFA"/>
    <property type="match status" value="1"/>
</dbReference>
<dbReference type="PROSITE" id="PS51891">
    <property type="entry name" value="CENP_V_GFA"/>
    <property type="match status" value="1"/>
</dbReference>
<evidence type="ECO:0000256" key="1">
    <source>
        <dbReference type="ARBA" id="ARBA00005495"/>
    </source>
</evidence>
<evidence type="ECO:0000256" key="4">
    <source>
        <dbReference type="ARBA" id="ARBA00023239"/>
    </source>
</evidence>
<evidence type="ECO:0000256" key="5">
    <source>
        <dbReference type="SAM" id="MobiDB-lite"/>
    </source>
</evidence>
<proteinExistence type="inferred from homology"/>
<keyword evidence="4" id="KW-0456">Lyase</keyword>
<comment type="similarity">
    <text evidence="1">Belongs to the Gfa family.</text>
</comment>
<dbReference type="Gene3D" id="3.90.1590.10">
    <property type="entry name" value="glutathione-dependent formaldehyde- activating enzyme (gfa)"/>
    <property type="match status" value="1"/>
</dbReference>
<dbReference type="OrthoDB" id="6329284at2759"/>
<dbReference type="EMBL" id="KV417716">
    <property type="protein sequence ID" value="KZP08656.1"/>
    <property type="molecule type" value="Genomic_DNA"/>
</dbReference>
<sequence>MPPNVTLSGGCMCGAITYAGTSLPTSLTNCYCTTCRILSGSSFITFASFPSASITFTPSPPDSSDPSNPFHPAHPSPPSPLSPFKHERTEISVPASTIHLANVKGELPGVGAHIFVGEKAPWYEIPEDGLPRYEKFSEGFMKLIEEAKSVSRNEISDGPGAETYRIGNEA</sequence>
<gene>
    <name evidence="7" type="ORF">FIBSPDRAFT_938850</name>
</gene>
<evidence type="ECO:0000256" key="2">
    <source>
        <dbReference type="ARBA" id="ARBA00022723"/>
    </source>
</evidence>
<dbReference type="AlphaFoldDB" id="A0A165XL54"/>
<feature type="compositionally biased region" description="Pro residues" evidence="5">
    <location>
        <begin position="72"/>
        <end position="81"/>
    </location>
</feature>
<reference evidence="7" key="1">
    <citation type="journal article" date="2016" name="Mol. Biol. Evol.">
        <title>Comparative Genomics of Early-Diverging Mushroom-Forming Fungi Provides Insights into the Origins of Lignocellulose Decay Capabilities.</title>
        <authorList>
            <person name="Nagy L.G."/>
            <person name="Riley R."/>
            <person name="Tritt A."/>
            <person name="Adam C."/>
            <person name="Daum C."/>
            <person name="Floudas D."/>
            <person name="Sun H."/>
            <person name="Yadav J.S."/>
            <person name="Pangilinan J."/>
            <person name="Larsson K.H."/>
            <person name="Matsuura K."/>
            <person name="Barry K."/>
            <person name="Labutti K."/>
            <person name="Kuo R."/>
            <person name="Ohm R.A."/>
            <person name="Bhattacharya S.S."/>
            <person name="Shirouzu T."/>
            <person name="Yoshinaga Y."/>
            <person name="Martin F.M."/>
            <person name="Grigoriev I.V."/>
            <person name="Hibbett D.S."/>
        </authorList>
    </citation>
    <scope>NUCLEOTIDE SEQUENCE [LARGE SCALE GENOMIC DNA]</scope>
    <source>
        <strain evidence="7">CBS 109695</strain>
    </source>
</reference>
<feature type="region of interest" description="Disordered" evidence="5">
    <location>
        <begin position="57"/>
        <end position="88"/>
    </location>
</feature>
<dbReference type="GO" id="GO:0046872">
    <property type="term" value="F:metal ion binding"/>
    <property type="evidence" value="ECO:0007669"/>
    <property type="project" value="UniProtKB-KW"/>
</dbReference>
<dbReference type="InterPro" id="IPR006913">
    <property type="entry name" value="CENP-V/GFA"/>
</dbReference>
<protein>
    <recommendedName>
        <fullName evidence="6">CENP-V/GFA domain-containing protein</fullName>
    </recommendedName>
</protein>
<keyword evidence="3" id="KW-0862">Zinc</keyword>
<evidence type="ECO:0000259" key="6">
    <source>
        <dbReference type="PROSITE" id="PS51891"/>
    </source>
</evidence>
<name>A0A165XL54_9AGAM</name>
<organism evidence="7">
    <name type="scientific">Athelia psychrophila</name>
    <dbReference type="NCBI Taxonomy" id="1759441"/>
    <lineage>
        <taxon>Eukaryota</taxon>
        <taxon>Fungi</taxon>
        <taxon>Dikarya</taxon>
        <taxon>Basidiomycota</taxon>
        <taxon>Agaricomycotina</taxon>
        <taxon>Agaricomycetes</taxon>
        <taxon>Agaricomycetidae</taxon>
        <taxon>Atheliales</taxon>
        <taxon>Atheliaceae</taxon>
        <taxon>Athelia</taxon>
    </lineage>
</organism>
<feature type="domain" description="CENP-V/GFA" evidence="6">
    <location>
        <begin position="7"/>
        <end position="134"/>
    </location>
</feature>
<dbReference type="GO" id="GO:0016846">
    <property type="term" value="F:carbon-sulfur lyase activity"/>
    <property type="evidence" value="ECO:0007669"/>
    <property type="project" value="InterPro"/>
</dbReference>